<protein>
    <submittedName>
        <fullName evidence="2">Uncharacterized protein</fullName>
    </submittedName>
</protein>
<feature type="region of interest" description="Disordered" evidence="1">
    <location>
        <begin position="1"/>
        <end position="23"/>
    </location>
</feature>
<evidence type="ECO:0000256" key="1">
    <source>
        <dbReference type="SAM" id="MobiDB-lite"/>
    </source>
</evidence>
<name>A0A0E9UCJ3_ANGAN</name>
<sequence>MCPHLLQNDSSATGQMSTKRIWN</sequence>
<dbReference type="EMBL" id="GBXM01045125">
    <property type="protein sequence ID" value="JAH63452.1"/>
    <property type="molecule type" value="Transcribed_RNA"/>
</dbReference>
<accession>A0A0E9UCJ3</accession>
<feature type="compositionally biased region" description="Polar residues" evidence="1">
    <location>
        <begin position="7"/>
        <end position="23"/>
    </location>
</feature>
<evidence type="ECO:0000313" key="2">
    <source>
        <dbReference type="EMBL" id="JAH63452.1"/>
    </source>
</evidence>
<proteinExistence type="predicted"/>
<reference evidence="2" key="2">
    <citation type="journal article" date="2015" name="Fish Shellfish Immunol.">
        <title>Early steps in the European eel (Anguilla anguilla)-Vibrio vulnificus interaction in the gills: Role of the RtxA13 toxin.</title>
        <authorList>
            <person name="Callol A."/>
            <person name="Pajuelo D."/>
            <person name="Ebbesson L."/>
            <person name="Teles M."/>
            <person name="MacKenzie S."/>
            <person name="Amaro C."/>
        </authorList>
    </citation>
    <scope>NUCLEOTIDE SEQUENCE</scope>
</reference>
<reference evidence="2" key="1">
    <citation type="submission" date="2014-11" db="EMBL/GenBank/DDBJ databases">
        <authorList>
            <person name="Amaro Gonzalez C."/>
        </authorList>
    </citation>
    <scope>NUCLEOTIDE SEQUENCE</scope>
</reference>
<dbReference type="AlphaFoldDB" id="A0A0E9UCJ3"/>
<organism evidence="2">
    <name type="scientific">Anguilla anguilla</name>
    <name type="common">European freshwater eel</name>
    <name type="synonym">Muraena anguilla</name>
    <dbReference type="NCBI Taxonomy" id="7936"/>
    <lineage>
        <taxon>Eukaryota</taxon>
        <taxon>Metazoa</taxon>
        <taxon>Chordata</taxon>
        <taxon>Craniata</taxon>
        <taxon>Vertebrata</taxon>
        <taxon>Euteleostomi</taxon>
        <taxon>Actinopterygii</taxon>
        <taxon>Neopterygii</taxon>
        <taxon>Teleostei</taxon>
        <taxon>Anguilliformes</taxon>
        <taxon>Anguillidae</taxon>
        <taxon>Anguilla</taxon>
    </lineage>
</organism>